<evidence type="ECO:0000313" key="3">
    <source>
        <dbReference type="Proteomes" id="UP001329151"/>
    </source>
</evidence>
<dbReference type="InterPro" id="IPR036291">
    <property type="entry name" value="NAD(P)-bd_dom_sf"/>
</dbReference>
<dbReference type="Gene3D" id="3.40.50.720">
    <property type="entry name" value="NAD(P)-binding Rossmann-like Domain"/>
    <property type="match status" value="1"/>
</dbReference>
<name>A0AA86IX61_9BURK</name>
<organism evidence="2 3">
    <name type="scientific">Limnobacter thiooxidans</name>
    <dbReference type="NCBI Taxonomy" id="131080"/>
    <lineage>
        <taxon>Bacteria</taxon>
        <taxon>Pseudomonadati</taxon>
        <taxon>Pseudomonadota</taxon>
        <taxon>Betaproteobacteria</taxon>
        <taxon>Burkholderiales</taxon>
        <taxon>Burkholderiaceae</taxon>
        <taxon>Limnobacter</taxon>
    </lineage>
</organism>
<dbReference type="Proteomes" id="UP001329151">
    <property type="component" value="Chromosome"/>
</dbReference>
<dbReference type="AlphaFoldDB" id="A0AA86IX61"/>
<gene>
    <name evidence="2" type="ORF">RGQ30_02390</name>
</gene>
<proteinExistence type="predicted"/>
<dbReference type="InterPro" id="IPR001509">
    <property type="entry name" value="Epimerase_deHydtase"/>
</dbReference>
<evidence type="ECO:0000313" key="2">
    <source>
        <dbReference type="EMBL" id="BET24738.1"/>
    </source>
</evidence>
<keyword evidence="3" id="KW-1185">Reference proteome</keyword>
<reference evidence="2 3" key="1">
    <citation type="submission" date="2023-10" db="EMBL/GenBank/DDBJ databases">
        <title>Complete Genome Sequence of Limnobacter thiooxidans CS-K2T, Isolated from freshwater lake sediments in Bavaria, Germany.</title>
        <authorList>
            <person name="Naruki M."/>
            <person name="Watanabe A."/>
            <person name="Warashina T."/>
            <person name="Morita T."/>
            <person name="Arakawa K."/>
        </authorList>
    </citation>
    <scope>NUCLEOTIDE SEQUENCE [LARGE SCALE GENOMIC DNA]</scope>
    <source>
        <strain evidence="2 3">CS-K2</strain>
    </source>
</reference>
<protein>
    <recommendedName>
        <fullName evidence="1">NAD-dependent epimerase/dehydratase domain-containing protein</fullName>
    </recommendedName>
</protein>
<feature type="domain" description="NAD-dependent epimerase/dehydratase" evidence="1">
    <location>
        <begin position="45"/>
        <end position="213"/>
    </location>
</feature>
<evidence type="ECO:0000259" key="1">
    <source>
        <dbReference type="Pfam" id="PF01370"/>
    </source>
</evidence>
<dbReference type="EMBL" id="AP028947">
    <property type="protein sequence ID" value="BET24738.1"/>
    <property type="molecule type" value="Genomic_DNA"/>
</dbReference>
<sequence>MKIAIVGATSQIAGDWISHLKHQNEHAVFLYGRTDRPELGIKSYAVFGQENYDLVANFVGVGDPARAAALGTSILDITHQFDELVLGYLRQHPGCRYVFLSSGAAFGGGFELPINESSCASFSINTLGTQDWYGVSKFYAEAKHRSLKDLGIVDLRVFNYLSASQSIDARFMINDAARAIHSRSVFKTNSLDLVRDYLSQTDFCSLMDCILHHGAINMAVDCFSAAPVSKFDLLKALNVHFGLQYEVTEHIDSVNATGVKLNYFSSNHGPAHKLGYTPKLGSIDNAVEVISAWGVRQG</sequence>
<accession>A0AA86IX61</accession>
<dbReference type="KEGG" id="lto:RGQ30_02390"/>
<dbReference type="SUPFAM" id="SSF51735">
    <property type="entry name" value="NAD(P)-binding Rossmann-fold domains"/>
    <property type="match status" value="1"/>
</dbReference>
<dbReference type="RefSeq" id="WP_130557030.1">
    <property type="nucleotide sequence ID" value="NZ_AP028947.1"/>
</dbReference>
<dbReference type="Pfam" id="PF01370">
    <property type="entry name" value="Epimerase"/>
    <property type="match status" value="1"/>
</dbReference>